<reference evidence="2 3" key="1">
    <citation type="submission" date="2014-03" db="EMBL/GenBank/DDBJ databases">
        <title>Draft genome of the hookworm Oesophagostomum dentatum.</title>
        <authorList>
            <person name="Mitreva M."/>
        </authorList>
    </citation>
    <scope>NUCLEOTIDE SEQUENCE [LARGE SCALE GENOMIC DNA]</scope>
    <source>
        <strain evidence="2 3">OD-Hann</strain>
    </source>
</reference>
<evidence type="ECO:0000256" key="1">
    <source>
        <dbReference type="SAM" id="MobiDB-lite"/>
    </source>
</evidence>
<dbReference type="OrthoDB" id="5870294at2759"/>
<dbReference type="AlphaFoldDB" id="A0A0B1SIK7"/>
<name>A0A0B1SIK7_OESDE</name>
<proteinExistence type="predicted"/>
<protein>
    <submittedName>
        <fullName evidence="2">Uncharacterized protein</fullName>
    </submittedName>
</protein>
<feature type="region of interest" description="Disordered" evidence="1">
    <location>
        <begin position="1"/>
        <end position="32"/>
    </location>
</feature>
<dbReference type="EMBL" id="KN566974">
    <property type="protein sequence ID" value="KHJ84754.1"/>
    <property type="molecule type" value="Genomic_DNA"/>
</dbReference>
<evidence type="ECO:0000313" key="3">
    <source>
        <dbReference type="Proteomes" id="UP000053660"/>
    </source>
</evidence>
<feature type="non-terminal residue" evidence="2">
    <location>
        <position position="1"/>
    </location>
</feature>
<keyword evidence="3" id="KW-1185">Reference proteome</keyword>
<organism evidence="2 3">
    <name type="scientific">Oesophagostomum dentatum</name>
    <name type="common">Nodular worm</name>
    <dbReference type="NCBI Taxonomy" id="61180"/>
    <lineage>
        <taxon>Eukaryota</taxon>
        <taxon>Metazoa</taxon>
        <taxon>Ecdysozoa</taxon>
        <taxon>Nematoda</taxon>
        <taxon>Chromadorea</taxon>
        <taxon>Rhabditida</taxon>
        <taxon>Rhabditina</taxon>
        <taxon>Rhabditomorpha</taxon>
        <taxon>Strongyloidea</taxon>
        <taxon>Strongylidae</taxon>
        <taxon>Oesophagostomum</taxon>
    </lineage>
</organism>
<evidence type="ECO:0000313" key="2">
    <source>
        <dbReference type="EMBL" id="KHJ84754.1"/>
    </source>
</evidence>
<sequence length="79" mass="8466">KSVKSAKAAKPTDGRNVIALTPGGTDPSLGDPLKRRDIVHIGPSGKKQIVIIMYRDPKVAENLISRSGDEDEDEDNLLG</sequence>
<accession>A0A0B1SIK7</accession>
<dbReference type="Proteomes" id="UP000053660">
    <property type="component" value="Unassembled WGS sequence"/>
</dbReference>
<gene>
    <name evidence="2" type="ORF">OESDEN_15529</name>
</gene>